<evidence type="ECO:0000259" key="3">
    <source>
        <dbReference type="SMART" id="SM00363"/>
    </source>
</evidence>
<dbReference type="STRING" id="366533.SAMN05444339_10588"/>
<sequence length="128" mass="14102">MSEARQTIRLDKWLWQARFFKSRSLAAEIVSGGKVRVDGVPVSKPARAVGAGNVLTFAQDRRVRVVRILDCGNRRGPATEAQGLYEDLSPPVVQEPANPRFDGGGRPTGKDRRDMNAARGRDDPFALE</sequence>
<gene>
    <name evidence="4" type="ORF">SAMN05444339_10588</name>
</gene>
<keyword evidence="5" id="KW-1185">Reference proteome</keyword>
<dbReference type="CDD" id="cd00165">
    <property type="entry name" value="S4"/>
    <property type="match status" value="1"/>
</dbReference>
<evidence type="ECO:0000313" key="5">
    <source>
        <dbReference type="Proteomes" id="UP000183987"/>
    </source>
</evidence>
<dbReference type="AlphaFoldDB" id="A0A1M5AT07"/>
<dbReference type="SUPFAM" id="SSF55174">
    <property type="entry name" value="Alpha-L RNA-binding motif"/>
    <property type="match status" value="1"/>
</dbReference>
<reference evidence="5" key="1">
    <citation type="submission" date="2016-11" db="EMBL/GenBank/DDBJ databases">
        <authorList>
            <person name="Varghese N."/>
            <person name="Submissions S."/>
        </authorList>
    </citation>
    <scope>NUCLEOTIDE SEQUENCE [LARGE SCALE GENOMIC DNA]</scope>
    <source>
        <strain evidence="5">DSM 29326</strain>
    </source>
</reference>
<dbReference type="InterPro" id="IPR002942">
    <property type="entry name" value="S4_RNA-bd"/>
</dbReference>
<name>A0A1M5AT07_LOKAT</name>
<keyword evidence="1" id="KW-0694">RNA-binding</keyword>
<evidence type="ECO:0000256" key="1">
    <source>
        <dbReference type="PROSITE-ProRule" id="PRU00182"/>
    </source>
</evidence>
<evidence type="ECO:0000313" key="4">
    <source>
        <dbReference type="EMBL" id="SHF33276.1"/>
    </source>
</evidence>
<dbReference type="SMART" id="SM00363">
    <property type="entry name" value="S4"/>
    <property type="match status" value="1"/>
</dbReference>
<accession>A0A1M5AT07</accession>
<dbReference type="EMBL" id="FQUE01000005">
    <property type="protein sequence ID" value="SHF33276.1"/>
    <property type="molecule type" value="Genomic_DNA"/>
</dbReference>
<protein>
    <submittedName>
        <fullName evidence="4">Heat shock protein Hsp15</fullName>
    </submittedName>
</protein>
<dbReference type="Proteomes" id="UP000183987">
    <property type="component" value="Unassembled WGS sequence"/>
</dbReference>
<feature type="domain" description="RNA-binding S4" evidence="3">
    <location>
        <begin position="8"/>
        <end position="68"/>
    </location>
</feature>
<proteinExistence type="predicted"/>
<dbReference type="Gene3D" id="3.10.290.10">
    <property type="entry name" value="RNA-binding S4 domain"/>
    <property type="match status" value="1"/>
</dbReference>
<keyword evidence="4" id="KW-0346">Stress response</keyword>
<dbReference type="PROSITE" id="PS50889">
    <property type="entry name" value="S4"/>
    <property type="match status" value="1"/>
</dbReference>
<feature type="region of interest" description="Disordered" evidence="2">
    <location>
        <begin position="78"/>
        <end position="128"/>
    </location>
</feature>
<evidence type="ECO:0000256" key="2">
    <source>
        <dbReference type="SAM" id="MobiDB-lite"/>
    </source>
</evidence>
<organism evidence="4 5">
    <name type="scientific">Loktanella atrilutea</name>
    <dbReference type="NCBI Taxonomy" id="366533"/>
    <lineage>
        <taxon>Bacteria</taxon>
        <taxon>Pseudomonadati</taxon>
        <taxon>Pseudomonadota</taxon>
        <taxon>Alphaproteobacteria</taxon>
        <taxon>Rhodobacterales</taxon>
        <taxon>Roseobacteraceae</taxon>
        <taxon>Loktanella</taxon>
    </lineage>
</organism>
<dbReference type="GO" id="GO:0003723">
    <property type="term" value="F:RNA binding"/>
    <property type="evidence" value="ECO:0007669"/>
    <property type="project" value="UniProtKB-KW"/>
</dbReference>
<dbReference type="InterPro" id="IPR036986">
    <property type="entry name" value="S4_RNA-bd_sf"/>
</dbReference>
<feature type="compositionally biased region" description="Basic and acidic residues" evidence="2">
    <location>
        <begin position="108"/>
        <end position="128"/>
    </location>
</feature>
<dbReference type="RefSeq" id="WP_072857437.1">
    <property type="nucleotide sequence ID" value="NZ_FQUE01000005.1"/>
</dbReference>
<dbReference type="Pfam" id="PF01479">
    <property type="entry name" value="S4"/>
    <property type="match status" value="1"/>
</dbReference>
<dbReference type="OrthoDB" id="9797176at2"/>